<evidence type="ECO:0000313" key="3">
    <source>
        <dbReference type="Proteomes" id="UP000232688"/>
    </source>
</evidence>
<protein>
    <recommendedName>
        <fullName evidence="4">Vertnin</fullName>
    </recommendedName>
</protein>
<gene>
    <name evidence="2" type="ORF">RhiirA1_463498</name>
</gene>
<reference evidence="2 3" key="1">
    <citation type="submission" date="2017-10" db="EMBL/GenBank/DDBJ databases">
        <title>Extensive intraspecific genome diversity in a model arbuscular mycorrhizal fungus.</title>
        <authorList>
            <person name="Chen E.C.H."/>
            <person name="Morin E."/>
            <person name="Baudet D."/>
            <person name="Noel J."/>
            <person name="Ndikumana S."/>
            <person name="Charron P."/>
            <person name="St-Onge C."/>
            <person name="Giorgi J."/>
            <person name="Grigoriev I.V."/>
            <person name="Roux C."/>
            <person name="Martin F.M."/>
            <person name="Corradi N."/>
        </authorList>
    </citation>
    <scope>NUCLEOTIDE SEQUENCE [LARGE SCALE GENOMIC DNA]</scope>
    <source>
        <strain evidence="2 3">A1</strain>
    </source>
</reference>
<comment type="caution">
    <text evidence="2">The sequence shown here is derived from an EMBL/GenBank/DDBJ whole genome shotgun (WGS) entry which is preliminary data.</text>
</comment>
<feature type="compositionally biased region" description="Low complexity" evidence="1">
    <location>
        <begin position="286"/>
        <end position="303"/>
    </location>
</feature>
<evidence type="ECO:0008006" key="4">
    <source>
        <dbReference type="Google" id="ProtNLM"/>
    </source>
</evidence>
<evidence type="ECO:0000256" key="1">
    <source>
        <dbReference type="SAM" id="MobiDB-lite"/>
    </source>
</evidence>
<evidence type="ECO:0000313" key="2">
    <source>
        <dbReference type="EMBL" id="PKC63631.1"/>
    </source>
</evidence>
<organism evidence="2 3">
    <name type="scientific">Rhizophagus irregularis</name>
    <dbReference type="NCBI Taxonomy" id="588596"/>
    <lineage>
        <taxon>Eukaryota</taxon>
        <taxon>Fungi</taxon>
        <taxon>Fungi incertae sedis</taxon>
        <taxon>Mucoromycota</taxon>
        <taxon>Glomeromycotina</taxon>
        <taxon>Glomeromycetes</taxon>
        <taxon>Glomerales</taxon>
        <taxon>Glomeraceae</taxon>
        <taxon>Rhizophagus</taxon>
    </lineage>
</organism>
<dbReference type="CDD" id="cd22791">
    <property type="entry name" value="OTU_VRTN"/>
    <property type="match status" value="1"/>
</dbReference>
<name>A0A2N0RJY3_9GLOM</name>
<reference evidence="2 3" key="2">
    <citation type="submission" date="2017-10" db="EMBL/GenBank/DDBJ databases">
        <title>Genome analyses suggest a sexual origin of heterokaryosis in a supposedly ancient asexual fungus.</title>
        <authorList>
            <person name="Corradi N."/>
            <person name="Sedzielewska K."/>
            <person name="Noel J."/>
            <person name="Charron P."/>
            <person name="Farinelli L."/>
            <person name="Marton T."/>
            <person name="Kruger M."/>
            <person name="Pelin A."/>
            <person name="Brachmann A."/>
            <person name="Corradi N."/>
        </authorList>
    </citation>
    <scope>NUCLEOTIDE SEQUENCE [LARGE SCALE GENOMIC DNA]</scope>
    <source>
        <strain evidence="2 3">A1</strain>
    </source>
</reference>
<dbReference type="EMBL" id="LLXH01000718">
    <property type="protein sequence ID" value="PKC63631.1"/>
    <property type="molecule type" value="Genomic_DNA"/>
</dbReference>
<sequence>MKYLEKLLNINRFLSTIPPPNIHSVQAYVSNINISDIFSITFDTPYETLPPLTRIDNTAEKILHLQYSHLTSAAVFSNGNCLLNSISLIFNANQTLALQFRLAMIVELMKFSDFYLGQKIFEEDYYFSNAALDSAKNSDMPTTYNKEREYIGEIAYMSKPYRFCSIVRLYGLASVIQRLIMSIYPPTTSQLISSLYSKLIEPRIKTYDEPIMIMWTASSGKWNVNDFLPQTDHFVPVFKRDSPLPFNLNIDIEMQNDTQSDENNKNINILESEKHLSDNSDMEEFNSNVDDNDSNLSSSSYNTDNEKNTKKNQKQNSQKQIMKLDHIKTIRLHRAYNLKNLEKHNKTSGCLLTKRIHPLTNYFTNSTKLKQISCIGLRDEEHLKYLQRIGKIIHYGGTPRIEVLAKELFPKKFNKSFSWKRLTNDEKIKLENELVATAKWRNDFNSNCIRSVKCKITATNREKICRKCMKLNSSKILRNAVERPIPKLENWKFTSKYIIKKNPIFKYLNDSNLNELYYSVDSKQDSFWSILAEKGRQGGNQNLRYTENFVNFTTILASLRTRGYEVFKQNLAGRTLHNIRLHHAQSDEIIVNTELCYKNMIPLPKIPPIVIGLIPNIGKEKAADILIYHQKVLDYAAQLKINIVFFGSD</sequence>
<accession>A0A2N0RJY3</accession>
<proteinExistence type="predicted"/>
<dbReference type="VEuPathDB" id="FungiDB:RhiirA1_463498"/>
<dbReference type="AlphaFoldDB" id="A0A2N0RJY3"/>
<feature type="region of interest" description="Disordered" evidence="1">
    <location>
        <begin position="274"/>
        <end position="322"/>
    </location>
</feature>
<dbReference type="VEuPathDB" id="FungiDB:FUN_013373"/>
<dbReference type="InterPro" id="IPR047273">
    <property type="entry name" value="VRTN_OTU_dom"/>
</dbReference>
<dbReference type="Proteomes" id="UP000232688">
    <property type="component" value="Unassembled WGS sequence"/>
</dbReference>
<dbReference type="VEuPathDB" id="FungiDB:RhiirFUN_016358"/>
<dbReference type="VEuPathDB" id="FungiDB:FUN_004832"/>